<evidence type="ECO:0000313" key="7">
    <source>
        <dbReference type="Proteomes" id="UP000273044"/>
    </source>
</evidence>
<evidence type="ECO:0000259" key="4">
    <source>
        <dbReference type="PROSITE" id="PS50893"/>
    </source>
</evidence>
<dbReference type="InterPro" id="IPR003439">
    <property type="entry name" value="ABC_transporter-like_ATP-bd"/>
</dbReference>
<keyword evidence="1" id="KW-0813">Transport</keyword>
<evidence type="ECO:0000313" key="5">
    <source>
        <dbReference type="EMBL" id="QUC10958.1"/>
    </source>
</evidence>
<dbReference type="PANTHER" id="PTHR42939:SF3">
    <property type="entry name" value="ABC TRANSPORTER ATP-BINDING COMPONENT"/>
    <property type="match status" value="1"/>
</dbReference>
<name>A0A3N4CZR5_9ACTN</name>
<evidence type="ECO:0000256" key="1">
    <source>
        <dbReference type="ARBA" id="ARBA00022448"/>
    </source>
</evidence>
<accession>A0A3N4CZR5</accession>
<dbReference type="InterPro" id="IPR017871">
    <property type="entry name" value="ABC_transporter-like_CS"/>
</dbReference>
<gene>
    <name evidence="6" type="primary">drrA_6</name>
    <name evidence="5" type="ORF">J5A53_14560</name>
    <name evidence="6" type="ORF">NCTC12967_00224</name>
</gene>
<dbReference type="InterPro" id="IPR003593">
    <property type="entry name" value="AAA+_ATPase"/>
</dbReference>
<keyword evidence="2" id="KW-0547">Nucleotide-binding</keyword>
<dbReference type="PROSITE" id="PS50893">
    <property type="entry name" value="ABC_TRANSPORTER_2"/>
    <property type="match status" value="1"/>
</dbReference>
<dbReference type="PROSITE" id="PS00211">
    <property type="entry name" value="ABC_TRANSPORTER_1"/>
    <property type="match status" value="1"/>
</dbReference>
<feature type="domain" description="ABC transporter" evidence="4">
    <location>
        <begin position="1"/>
        <end position="229"/>
    </location>
</feature>
<dbReference type="Proteomes" id="UP000677180">
    <property type="component" value="Chromosome"/>
</dbReference>
<dbReference type="EC" id="3.6.3.-" evidence="6"/>
<dbReference type="Proteomes" id="UP000273044">
    <property type="component" value="Chromosome"/>
</dbReference>
<dbReference type="Gene3D" id="3.40.50.300">
    <property type="entry name" value="P-loop containing nucleotide triphosphate hydrolases"/>
    <property type="match status" value="1"/>
</dbReference>
<dbReference type="EMBL" id="LR134406">
    <property type="protein sequence ID" value="VEH68960.1"/>
    <property type="molecule type" value="Genomic_DNA"/>
</dbReference>
<proteinExistence type="predicted"/>
<dbReference type="GeneID" id="64405725"/>
<dbReference type="InterPro" id="IPR027417">
    <property type="entry name" value="P-loop_NTPase"/>
</dbReference>
<protein>
    <submittedName>
        <fullName evidence="5">ABC transporter ATP-binding protein</fullName>
    </submittedName>
    <submittedName>
        <fullName evidence="6">Daunorubicin/doxorubicin resistance ATP-binding protein DrrA</fullName>
        <ecNumber evidence="6">3.6.3.-</ecNumber>
    </submittedName>
</protein>
<dbReference type="EMBL" id="CP072385">
    <property type="protein sequence ID" value="QUC10958.1"/>
    <property type="molecule type" value="Genomic_DNA"/>
</dbReference>
<organism evidence="6 7">
    <name type="scientific">Arachnia propionica</name>
    <dbReference type="NCBI Taxonomy" id="1750"/>
    <lineage>
        <taxon>Bacteria</taxon>
        <taxon>Bacillati</taxon>
        <taxon>Actinomycetota</taxon>
        <taxon>Actinomycetes</taxon>
        <taxon>Propionibacteriales</taxon>
        <taxon>Propionibacteriaceae</taxon>
        <taxon>Arachnia</taxon>
    </lineage>
</organism>
<dbReference type="InterPro" id="IPR051782">
    <property type="entry name" value="ABC_Transporter_VariousFunc"/>
</dbReference>
<keyword evidence="3 6" id="KW-0067">ATP-binding</keyword>
<reference evidence="6 7" key="1">
    <citation type="submission" date="2018-12" db="EMBL/GenBank/DDBJ databases">
        <authorList>
            <consortium name="Pathogen Informatics"/>
        </authorList>
    </citation>
    <scope>NUCLEOTIDE SEQUENCE [LARGE SCALE GENOMIC DNA]</scope>
    <source>
        <strain evidence="6 7">NCTC12967</strain>
    </source>
</reference>
<dbReference type="Pfam" id="PF00005">
    <property type="entry name" value="ABC_tran"/>
    <property type="match status" value="1"/>
</dbReference>
<dbReference type="GO" id="GO:0016887">
    <property type="term" value="F:ATP hydrolysis activity"/>
    <property type="evidence" value="ECO:0007669"/>
    <property type="project" value="InterPro"/>
</dbReference>
<dbReference type="CDD" id="cd03230">
    <property type="entry name" value="ABC_DR_subfamily_A"/>
    <property type="match status" value="1"/>
</dbReference>
<sequence length="282" mass="31591">MEILNVRGLCKRYPSFELKDVSFAMQSGTIMGFVGRNGAGKSTTLKSMLNFVHPDAGGVEFFGLDFRNHELEIKERISFTFGEVNFYPKKRIRDVTDVFRRFFRSWDETAYRCLLERFELVETKKLDELSQGMRVKYAVALSLSHGAELILLDEPTSGLDPVSRDDLLDVFRDVVAENGASILFSTQIMTDLEKCADTITYIHKGRILASTTLGEFTGAYRNVSGESARTGDDVRGLLIGCRERDGRLEALIRAENAPTAEANGLQVGAADLESIMIHLERK</sequence>
<keyword evidence="6" id="KW-0378">Hydrolase</keyword>
<dbReference type="GO" id="GO:0005524">
    <property type="term" value="F:ATP binding"/>
    <property type="evidence" value="ECO:0007669"/>
    <property type="project" value="UniProtKB-KW"/>
</dbReference>
<dbReference type="SUPFAM" id="SSF52540">
    <property type="entry name" value="P-loop containing nucleoside triphosphate hydrolases"/>
    <property type="match status" value="1"/>
</dbReference>
<dbReference type="OrthoDB" id="9804819at2"/>
<evidence type="ECO:0000256" key="3">
    <source>
        <dbReference type="ARBA" id="ARBA00022840"/>
    </source>
</evidence>
<dbReference type="PANTHER" id="PTHR42939">
    <property type="entry name" value="ABC TRANSPORTER ATP-BINDING PROTEIN ALBC-RELATED"/>
    <property type="match status" value="1"/>
</dbReference>
<keyword evidence="7" id="KW-1185">Reference proteome</keyword>
<reference evidence="5" key="2">
    <citation type="submission" date="2021-03" db="EMBL/GenBank/DDBJ databases">
        <title>Human Oral Microbial Genomes.</title>
        <authorList>
            <person name="Johnston C.D."/>
            <person name="Chen T."/>
            <person name="Dewhirst F.E."/>
        </authorList>
    </citation>
    <scope>NUCLEOTIDE SEQUENCE</scope>
    <source>
        <strain evidence="5">F0714</strain>
    </source>
</reference>
<evidence type="ECO:0000256" key="2">
    <source>
        <dbReference type="ARBA" id="ARBA00022741"/>
    </source>
</evidence>
<dbReference type="AlphaFoldDB" id="A0A3N4CZR5"/>
<dbReference type="OMA" id="HIAWNDC"/>
<evidence type="ECO:0000313" key="6">
    <source>
        <dbReference type="EMBL" id="VEH68960.1"/>
    </source>
</evidence>
<dbReference type="RefSeq" id="WP_014845367.1">
    <property type="nucleotide sequence ID" value="NZ_CAJZDL010000035.1"/>
</dbReference>
<dbReference type="SMART" id="SM00382">
    <property type="entry name" value="AAA"/>
    <property type="match status" value="1"/>
</dbReference>